<proteinExistence type="predicted"/>
<organism evidence="1">
    <name type="scientific">Paenibacillus ihbetae</name>
    <dbReference type="NCBI Taxonomy" id="1870820"/>
    <lineage>
        <taxon>Bacteria</taxon>
        <taxon>Bacillati</taxon>
        <taxon>Bacillota</taxon>
        <taxon>Bacilli</taxon>
        <taxon>Bacillales</taxon>
        <taxon>Paenibacillaceae</taxon>
        <taxon>Paenibacillus</taxon>
    </lineage>
</organism>
<dbReference type="InterPro" id="IPR050708">
    <property type="entry name" value="T6SS_VgrG/RHS"/>
</dbReference>
<dbReference type="AlphaFoldDB" id="A0A1B2DY40"/>
<dbReference type="KEGG" id="pib:BBD41_08460"/>
<dbReference type="InterPro" id="IPR031325">
    <property type="entry name" value="RHS_repeat"/>
</dbReference>
<evidence type="ECO:0008006" key="2">
    <source>
        <dbReference type="Google" id="ProtNLM"/>
    </source>
</evidence>
<accession>A0A1B2DY40</accession>
<dbReference type="InterPro" id="IPR006530">
    <property type="entry name" value="YD"/>
</dbReference>
<dbReference type="PANTHER" id="PTHR32305:SF15">
    <property type="entry name" value="PROTEIN RHSA-RELATED"/>
    <property type="match status" value="1"/>
</dbReference>
<sequence length="403" mass="45087">MVAVKMNDTQTQVTKMEYDDQGSVTSYVVSEGAGASPLAQSEYAYDSYGNLTLTKVRDTSRFIEQTYKYESPYGLHLLTNESIVVRDASSGTSVIASDYSYWPTGELKSKKDGDGHVQSYSYDSSGRITQIDYSDGTRSSVRYDDTLNRITRTAPDGVITTEQYDPFGLLVQEQTHQALFEYEYDEEGNMTVVTDAEGNATTQVYDAFGRNTKTVFPDGTSSSTDYQLVDRTITYTDATGNKQREVYDLLGRTTSTEEWKNGAYVPLQQMEYDLLGQIIATVDGNQQRTEYAYDVMGRLTSVKDPKGDVTRYVYSMAGDLVQVVFPDQQKVLEYFVAGIEFGTRLIGGTASKGFTRLGIKNRKGPEIKISIQKIDDKYLKKKGIDAHEVKREFLGKKAPNSRV</sequence>
<dbReference type="NCBIfam" id="TIGR01643">
    <property type="entry name" value="YD_repeat_2x"/>
    <property type="match status" value="4"/>
</dbReference>
<name>A0A1B2DY40_9BACL</name>
<evidence type="ECO:0000313" key="1">
    <source>
        <dbReference type="EMBL" id="ANY72611.1"/>
    </source>
</evidence>
<reference evidence="1" key="1">
    <citation type="submission" date="2016-08" db="EMBL/GenBank/DDBJ databases">
        <title>Complete Genome Seqeunce of Paenibacillus sp. nov. IHBB 9852 from high altitute lake of Indian trans-Himalayas.</title>
        <authorList>
            <person name="Kiran S."/>
            <person name="Swarnkar M.K."/>
            <person name="Rana A."/>
            <person name="Tewari R."/>
            <person name="Gulati A."/>
        </authorList>
    </citation>
    <scope>NUCLEOTIDE SEQUENCE [LARGE SCALE GENOMIC DNA]</scope>
    <source>
        <strain evidence="1">IHBB 9852</strain>
    </source>
</reference>
<dbReference type="Pfam" id="PF05593">
    <property type="entry name" value="RHS_repeat"/>
    <property type="match status" value="3"/>
</dbReference>
<dbReference type="EMBL" id="CP016809">
    <property type="protein sequence ID" value="ANY72611.1"/>
    <property type="molecule type" value="Genomic_DNA"/>
</dbReference>
<dbReference type="Gene3D" id="2.180.10.10">
    <property type="entry name" value="RHS repeat-associated core"/>
    <property type="match status" value="2"/>
</dbReference>
<dbReference type="GeneID" id="70359943"/>
<gene>
    <name evidence="1" type="ORF">BBD41_08460</name>
</gene>
<dbReference type="RefSeq" id="WP_237087036.1">
    <property type="nucleotide sequence ID" value="NZ_CP016809.1"/>
</dbReference>
<protein>
    <recommendedName>
        <fullName evidence="2">RHS repeat protein</fullName>
    </recommendedName>
</protein>
<dbReference type="PANTHER" id="PTHR32305">
    <property type="match status" value="1"/>
</dbReference>